<dbReference type="EMBL" id="JAQLKE010000046">
    <property type="protein sequence ID" value="MDB7085615.1"/>
    <property type="molecule type" value="Genomic_DNA"/>
</dbReference>
<proteinExistence type="predicted"/>
<protein>
    <submittedName>
        <fullName evidence="1">Uncharacterized protein</fullName>
    </submittedName>
</protein>
<dbReference type="Proteomes" id="UP001211987">
    <property type="component" value="Unassembled WGS sequence"/>
</dbReference>
<dbReference type="RefSeq" id="WP_118249190.1">
    <property type="nucleotide sequence ID" value="NZ_JAQLKE010000046.1"/>
</dbReference>
<evidence type="ECO:0000313" key="2">
    <source>
        <dbReference type="Proteomes" id="UP001211987"/>
    </source>
</evidence>
<accession>A0AB35IQY5</accession>
<gene>
    <name evidence="1" type="ORF">PM738_17570</name>
</gene>
<evidence type="ECO:0000313" key="1">
    <source>
        <dbReference type="EMBL" id="MDB7085615.1"/>
    </source>
</evidence>
<sequence length="75" mass="8403">MENKKSNLKASIDAIYNVMSDLDRVTSLITVASEVCNHDGGTKFDIGNSLYIAVKYLEDIRNNVVDILDGYNYEI</sequence>
<name>A0AB35IQY5_9FIRM</name>
<reference evidence="1" key="1">
    <citation type="submission" date="2023-01" db="EMBL/GenBank/DDBJ databases">
        <title>Human gut microbiome strain richness.</title>
        <authorList>
            <person name="Chen-Liaw A."/>
        </authorList>
    </citation>
    <scope>NUCLEOTIDE SEQUENCE</scope>
    <source>
        <strain evidence="1">1001217st2_G6_1001217B_191108</strain>
    </source>
</reference>
<organism evidence="1 2">
    <name type="scientific">Thomasclavelia ramosa</name>
    <dbReference type="NCBI Taxonomy" id="1547"/>
    <lineage>
        <taxon>Bacteria</taxon>
        <taxon>Bacillati</taxon>
        <taxon>Bacillota</taxon>
        <taxon>Erysipelotrichia</taxon>
        <taxon>Erysipelotrichales</taxon>
        <taxon>Coprobacillaceae</taxon>
        <taxon>Thomasclavelia</taxon>
    </lineage>
</organism>
<comment type="caution">
    <text evidence="1">The sequence shown here is derived from an EMBL/GenBank/DDBJ whole genome shotgun (WGS) entry which is preliminary data.</text>
</comment>
<dbReference type="AlphaFoldDB" id="A0AB35IQY5"/>